<feature type="compositionally biased region" description="Basic and acidic residues" evidence="1">
    <location>
        <begin position="78"/>
        <end position="115"/>
    </location>
</feature>
<feature type="region of interest" description="Disordered" evidence="1">
    <location>
        <begin position="1"/>
        <end position="35"/>
    </location>
</feature>
<gene>
    <name evidence="2" type="ORF">AMECASPLE_007533</name>
</gene>
<evidence type="ECO:0000313" key="2">
    <source>
        <dbReference type="EMBL" id="MEQ2279255.1"/>
    </source>
</evidence>
<sequence length="207" mass="23439">MSEMMKVEEDDHGGLSLEPPIPAASTSELEQKQDSKDLIRQMLVIKMVPADWSPSLEQQDSEPPHIKEEEEQLLISQEEERLTVKKEDEQKSKDEEKPQLSELHQIKTEDNRDTEAPINSSAEQMETEPDEEDCGGPEPKSSRDPICGSQQIFTVSSVKHKTEQIKPKRHLYEAWQLFCWTCAATTSVVPRLNDGILANTPPTGVYI</sequence>
<proteinExistence type="predicted"/>
<feature type="compositionally biased region" description="Acidic residues" evidence="1">
    <location>
        <begin position="125"/>
        <end position="135"/>
    </location>
</feature>
<evidence type="ECO:0000313" key="3">
    <source>
        <dbReference type="Proteomes" id="UP001469553"/>
    </source>
</evidence>
<reference evidence="2 3" key="1">
    <citation type="submission" date="2021-06" db="EMBL/GenBank/DDBJ databases">
        <authorList>
            <person name="Palmer J.M."/>
        </authorList>
    </citation>
    <scope>NUCLEOTIDE SEQUENCE [LARGE SCALE GENOMIC DNA]</scope>
    <source>
        <strain evidence="2 3">AS_MEX2019</strain>
        <tissue evidence="2">Muscle</tissue>
    </source>
</reference>
<organism evidence="2 3">
    <name type="scientific">Ameca splendens</name>
    <dbReference type="NCBI Taxonomy" id="208324"/>
    <lineage>
        <taxon>Eukaryota</taxon>
        <taxon>Metazoa</taxon>
        <taxon>Chordata</taxon>
        <taxon>Craniata</taxon>
        <taxon>Vertebrata</taxon>
        <taxon>Euteleostomi</taxon>
        <taxon>Actinopterygii</taxon>
        <taxon>Neopterygii</taxon>
        <taxon>Teleostei</taxon>
        <taxon>Neoteleostei</taxon>
        <taxon>Acanthomorphata</taxon>
        <taxon>Ovalentaria</taxon>
        <taxon>Atherinomorphae</taxon>
        <taxon>Cyprinodontiformes</taxon>
        <taxon>Goodeidae</taxon>
        <taxon>Ameca</taxon>
    </lineage>
</organism>
<feature type="region of interest" description="Disordered" evidence="1">
    <location>
        <begin position="50"/>
        <end position="149"/>
    </location>
</feature>
<comment type="caution">
    <text evidence="2">The sequence shown here is derived from an EMBL/GenBank/DDBJ whole genome shotgun (WGS) entry which is preliminary data.</text>
</comment>
<protein>
    <submittedName>
        <fullName evidence="2">Uncharacterized protein</fullName>
    </submittedName>
</protein>
<feature type="compositionally biased region" description="Basic and acidic residues" evidence="1">
    <location>
        <begin position="1"/>
        <end position="13"/>
    </location>
</feature>
<dbReference type="Proteomes" id="UP001469553">
    <property type="component" value="Unassembled WGS sequence"/>
</dbReference>
<keyword evidence="3" id="KW-1185">Reference proteome</keyword>
<evidence type="ECO:0000256" key="1">
    <source>
        <dbReference type="SAM" id="MobiDB-lite"/>
    </source>
</evidence>
<accession>A0ABV0XCT0</accession>
<dbReference type="EMBL" id="JAHRIP010000385">
    <property type="protein sequence ID" value="MEQ2279255.1"/>
    <property type="molecule type" value="Genomic_DNA"/>
</dbReference>
<name>A0ABV0XCT0_9TELE</name>